<sequence length="397" mass="46081">MRKHILILTTTNEFLGKFERENVKILQSMGFAVHYASNMREPHYISDEARIQQMGVQTHHIDIARSPFMVQDNLKALRQLVWLIRTCHIQVIHCHTPVGGLLGRLAGLLFRSWKLMVMYTAHGFHFYKGAPLLNTLVYYRVEKWMARFTDVLIVINEEDYINARRFRLKKGGHVYKIPGTGLDRDVFKPVTKEKRNLCRERLGIREDEFFLVSIGELNENKNHRVVLEALTKLKQRNQNHFNIRYGICGDGFFRQRLERWIQEMGLGDCVTLYGYCLKVPEILGAADATLFPSKREGLGMAGLESLAMGIPVIAADNRGTREYMEHGKNGYVFPCDDVEGFVEGIERIQNLSAEKKMKMKFHCQNSVKAFDKVYANAVMRRIYSDVDHRLERRAHEK</sequence>
<keyword evidence="4" id="KW-1185">Reference proteome</keyword>
<dbReference type="Pfam" id="PF00534">
    <property type="entry name" value="Glycos_transf_1"/>
    <property type="match status" value="1"/>
</dbReference>
<dbReference type="InterPro" id="IPR001296">
    <property type="entry name" value="Glyco_trans_1"/>
</dbReference>
<dbReference type="PANTHER" id="PTHR45947:SF3">
    <property type="entry name" value="SULFOQUINOVOSYL TRANSFERASE SQD2"/>
    <property type="match status" value="1"/>
</dbReference>
<dbReference type="InterPro" id="IPR050194">
    <property type="entry name" value="Glycosyltransferase_grp1"/>
</dbReference>
<dbReference type="PANTHER" id="PTHR45947">
    <property type="entry name" value="SULFOQUINOVOSYL TRANSFERASE SQD2"/>
    <property type="match status" value="1"/>
</dbReference>
<evidence type="ECO:0000259" key="1">
    <source>
        <dbReference type="Pfam" id="PF00534"/>
    </source>
</evidence>
<evidence type="ECO:0000313" key="3">
    <source>
        <dbReference type="EMBL" id="MBC8544966.1"/>
    </source>
</evidence>
<proteinExistence type="predicted"/>
<reference evidence="3" key="1">
    <citation type="submission" date="2020-08" db="EMBL/GenBank/DDBJ databases">
        <title>Genome public.</title>
        <authorList>
            <person name="Liu C."/>
            <person name="Sun Q."/>
        </authorList>
    </citation>
    <scope>NUCLEOTIDE SEQUENCE</scope>
    <source>
        <strain evidence="3">NSJ-32</strain>
    </source>
</reference>
<dbReference type="GO" id="GO:0016757">
    <property type="term" value="F:glycosyltransferase activity"/>
    <property type="evidence" value="ECO:0007669"/>
    <property type="project" value="InterPro"/>
</dbReference>
<dbReference type="Proteomes" id="UP000657006">
    <property type="component" value="Unassembled WGS sequence"/>
</dbReference>
<dbReference type="EMBL" id="JACRSQ010000038">
    <property type="protein sequence ID" value="MBC8544966.1"/>
    <property type="molecule type" value="Genomic_DNA"/>
</dbReference>
<protein>
    <submittedName>
        <fullName evidence="3">Glycosyltransferase</fullName>
    </submittedName>
</protein>
<dbReference type="SUPFAM" id="SSF53756">
    <property type="entry name" value="UDP-Glycosyltransferase/glycogen phosphorylase"/>
    <property type="match status" value="1"/>
</dbReference>
<dbReference type="RefSeq" id="WP_177716575.1">
    <property type="nucleotide sequence ID" value="NZ_JACRSQ010000038.1"/>
</dbReference>
<name>A0A926DUJ8_9FIRM</name>
<evidence type="ECO:0000259" key="2">
    <source>
        <dbReference type="Pfam" id="PF13477"/>
    </source>
</evidence>
<dbReference type="InterPro" id="IPR028098">
    <property type="entry name" value="Glyco_trans_4-like_N"/>
</dbReference>
<comment type="caution">
    <text evidence="3">The sequence shown here is derived from an EMBL/GenBank/DDBJ whole genome shotgun (WGS) entry which is preliminary data.</text>
</comment>
<feature type="domain" description="Glycosyl transferase family 1" evidence="1">
    <location>
        <begin position="199"/>
        <end position="357"/>
    </location>
</feature>
<accession>A0A926DUJ8</accession>
<feature type="domain" description="Glycosyltransferase subfamily 4-like N-terminal" evidence="2">
    <location>
        <begin position="22"/>
        <end position="156"/>
    </location>
</feature>
<dbReference type="Gene3D" id="3.40.50.2000">
    <property type="entry name" value="Glycogen Phosphorylase B"/>
    <property type="match status" value="2"/>
</dbReference>
<dbReference type="AlphaFoldDB" id="A0A926DUJ8"/>
<evidence type="ECO:0000313" key="4">
    <source>
        <dbReference type="Proteomes" id="UP000657006"/>
    </source>
</evidence>
<dbReference type="Pfam" id="PF13477">
    <property type="entry name" value="Glyco_trans_4_2"/>
    <property type="match status" value="1"/>
</dbReference>
<gene>
    <name evidence="3" type="ORF">H8730_15595</name>
</gene>
<organism evidence="3 4">
    <name type="scientific">Bianquea renquensis</name>
    <dbReference type="NCBI Taxonomy" id="2763661"/>
    <lineage>
        <taxon>Bacteria</taxon>
        <taxon>Bacillati</taxon>
        <taxon>Bacillota</taxon>
        <taxon>Clostridia</taxon>
        <taxon>Eubacteriales</taxon>
        <taxon>Bianqueaceae</taxon>
        <taxon>Bianquea</taxon>
    </lineage>
</organism>